<dbReference type="PANTHER" id="PTHR31690">
    <property type="entry name" value="FUCOSE MUTAROTASE"/>
    <property type="match status" value="1"/>
</dbReference>
<comment type="catalytic activity">
    <reaction evidence="3">
        <text>alpha-L-fucose = beta-L-fucose</text>
        <dbReference type="Rhea" id="RHEA:25580"/>
        <dbReference type="ChEBI" id="CHEBI:42548"/>
        <dbReference type="ChEBI" id="CHEBI:42589"/>
        <dbReference type="EC" id="5.1.3.29"/>
    </reaction>
</comment>
<keyword evidence="7" id="KW-1185">Reference proteome</keyword>
<reference evidence="4 7" key="1">
    <citation type="submission" date="2019-11" db="EMBL/GenBank/DDBJ databases">
        <title>Erwinia sp. nov., isolated from feces of birds in Tibet plateau of China.</title>
        <authorList>
            <person name="Ge Y."/>
        </authorList>
    </citation>
    <scope>NUCLEOTIDE SEQUENCE [LARGE SCALE GENOMIC DNA]</scope>
    <source>
        <strain evidence="4 7">J316</strain>
    </source>
</reference>
<dbReference type="InterPro" id="IPR023750">
    <property type="entry name" value="RbsD-like_sf"/>
</dbReference>
<dbReference type="EMBL" id="CP046509">
    <property type="protein sequence ID" value="QGU89173.1"/>
    <property type="molecule type" value="Genomic_DNA"/>
</dbReference>
<keyword evidence="2" id="KW-0413">Isomerase</keyword>
<accession>A0A6L6GVK3</accession>
<dbReference type="Proteomes" id="UP000480164">
    <property type="component" value="Unassembled WGS sequence"/>
</dbReference>
<dbReference type="EMBL" id="WLZX01000016">
    <property type="protein sequence ID" value="MTD29407.1"/>
    <property type="molecule type" value="Genomic_DNA"/>
</dbReference>
<reference evidence="5 6" key="2">
    <citation type="submission" date="2019-12" db="EMBL/GenBank/DDBJ databases">
        <title>Erwinia sp. nov., isolated from droppings of birds in the Qinghai-Tiebt plateau of China.</title>
        <authorList>
            <person name="Ge Y."/>
        </authorList>
    </citation>
    <scope>NUCLEOTIDE SEQUENCE [LARGE SCALE GENOMIC DNA]</scope>
    <source>
        <strain evidence="5 6">J780</strain>
    </source>
</reference>
<protein>
    <submittedName>
        <fullName evidence="5">RbsD/FucU transporter</fullName>
    </submittedName>
</protein>
<comment type="catalytic activity">
    <reaction evidence="1">
        <text>beta-D-ribopyranose = beta-D-ribofuranose</text>
        <dbReference type="Rhea" id="RHEA:25432"/>
        <dbReference type="ChEBI" id="CHEBI:27476"/>
        <dbReference type="ChEBI" id="CHEBI:47002"/>
        <dbReference type="EC" id="5.4.99.62"/>
    </reaction>
</comment>
<evidence type="ECO:0000313" key="7">
    <source>
        <dbReference type="Proteomes" id="UP000480164"/>
    </source>
</evidence>
<dbReference type="KEGG" id="erwi:GN242_18955"/>
<dbReference type="SUPFAM" id="SSF102546">
    <property type="entry name" value="RbsD-like"/>
    <property type="match status" value="1"/>
</dbReference>
<dbReference type="Gene3D" id="3.40.1650.10">
    <property type="entry name" value="RbsD-like domain"/>
    <property type="match status" value="1"/>
</dbReference>
<proteinExistence type="predicted"/>
<evidence type="ECO:0000256" key="1">
    <source>
        <dbReference type="ARBA" id="ARBA00000223"/>
    </source>
</evidence>
<dbReference type="InterPro" id="IPR050443">
    <property type="entry name" value="RbsD/FucU_mutarotase"/>
</dbReference>
<dbReference type="GO" id="GO:0006004">
    <property type="term" value="P:fucose metabolic process"/>
    <property type="evidence" value="ECO:0007669"/>
    <property type="project" value="TreeGrafter"/>
</dbReference>
<evidence type="ECO:0000256" key="2">
    <source>
        <dbReference type="ARBA" id="ARBA00023235"/>
    </source>
</evidence>
<evidence type="ECO:0000313" key="5">
    <source>
        <dbReference type="EMBL" id="QGU89173.1"/>
    </source>
</evidence>
<organism evidence="5 6">
    <name type="scientific">Erwinia sorbitola</name>
    <dbReference type="NCBI Taxonomy" id="2681984"/>
    <lineage>
        <taxon>Bacteria</taxon>
        <taxon>Pseudomonadati</taxon>
        <taxon>Pseudomonadota</taxon>
        <taxon>Gammaproteobacteria</taxon>
        <taxon>Enterobacterales</taxon>
        <taxon>Erwiniaceae</taxon>
        <taxon>Erwinia</taxon>
    </lineage>
</organism>
<evidence type="ECO:0000313" key="6">
    <source>
        <dbReference type="Proteomes" id="UP000424752"/>
    </source>
</evidence>
<gene>
    <name evidence="4" type="ORF">GK011_21005</name>
    <name evidence="5" type="ORF">GN242_18955</name>
</gene>
<dbReference type="RefSeq" id="WP_154754615.1">
    <property type="nucleotide sequence ID" value="NZ_CP046509.1"/>
</dbReference>
<dbReference type="Pfam" id="PF05025">
    <property type="entry name" value="RbsD_FucU"/>
    <property type="match status" value="1"/>
</dbReference>
<dbReference type="GO" id="GO:0062193">
    <property type="term" value="F:D-ribose pyranase activity"/>
    <property type="evidence" value="ECO:0007669"/>
    <property type="project" value="UniProtKB-EC"/>
</dbReference>
<dbReference type="GO" id="GO:0036373">
    <property type="term" value="F:L-fucose mutarotase activity"/>
    <property type="evidence" value="ECO:0007669"/>
    <property type="project" value="UniProtKB-EC"/>
</dbReference>
<dbReference type="Proteomes" id="UP000424752">
    <property type="component" value="Chromosome"/>
</dbReference>
<dbReference type="AlphaFoldDB" id="A0A6I6EY48"/>
<dbReference type="PANTHER" id="PTHR31690:SF4">
    <property type="entry name" value="FUCOSE MUTAROTASE"/>
    <property type="match status" value="1"/>
</dbReference>
<evidence type="ECO:0000256" key="3">
    <source>
        <dbReference type="ARBA" id="ARBA00036324"/>
    </source>
</evidence>
<sequence>MIKSDIIHPELLYALAKCGHKTRILIADSNYAFVTNSPKDATIVYLNLSPGTVAAPLILEKILHCINVESAALMACPQDFINTIEAEYLHLLPESCHIEHLAREDFYAEAKADQTLLIIATGEQRRFANLLLTVAPVM</sequence>
<dbReference type="GO" id="GO:0042806">
    <property type="term" value="F:fucose binding"/>
    <property type="evidence" value="ECO:0007669"/>
    <property type="project" value="TreeGrafter"/>
</dbReference>
<name>A0A6I6EY48_9GAMM</name>
<dbReference type="InterPro" id="IPR007721">
    <property type="entry name" value="RbsD_FucU"/>
</dbReference>
<evidence type="ECO:0000313" key="4">
    <source>
        <dbReference type="EMBL" id="MTD29407.1"/>
    </source>
</evidence>
<accession>A0A6I6EY48</accession>